<organism evidence="2 3">
    <name type="scientific">Rothia amarae</name>
    <dbReference type="NCBI Taxonomy" id="169480"/>
    <lineage>
        <taxon>Bacteria</taxon>
        <taxon>Bacillati</taxon>
        <taxon>Actinomycetota</taxon>
        <taxon>Actinomycetes</taxon>
        <taxon>Micrococcales</taxon>
        <taxon>Micrococcaceae</taxon>
        <taxon>Rothia</taxon>
    </lineage>
</organism>
<dbReference type="Proteomes" id="UP000516421">
    <property type="component" value="Chromosome"/>
</dbReference>
<evidence type="ECO:0000256" key="1">
    <source>
        <dbReference type="SAM" id="Phobius"/>
    </source>
</evidence>
<dbReference type="EMBL" id="CP061538">
    <property type="protein sequence ID" value="QNV40684.1"/>
    <property type="molecule type" value="Genomic_DNA"/>
</dbReference>
<keyword evidence="3" id="KW-1185">Reference proteome</keyword>
<gene>
    <name evidence="2" type="ORF">IDM48_04580</name>
</gene>
<sequence>MQSSKNRNSWYQTLRHKITSIASVNNSEEGNAMVEFIGLGFMLMVPTIYFLLSVFAVQSGTMAAHAAADQAAQTISNQPLDQMNSQTAQQAAQFAARDYGIEPENLRVAVSCGNDCSQSDSIRVSTTVQVQLPLIPWVRGASFAEVSSSSFVWGGRYR</sequence>
<evidence type="ECO:0000313" key="3">
    <source>
        <dbReference type="Proteomes" id="UP000516421"/>
    </source>
</evidence>
<dbReference type="RefSeq" id="WP_141669413.1">
    <property type="nucleotide sequence ID" value="NZ_BAAAHX010000004.1"/>
</dbReference>
<protein>
    <submittedName>
        <fullName evidence="2">Pilus assembly protein TadE</fullName>
    </submittedName>
</protein>
<feature type="transmembrane region" description="Helical" evidence="1">
    <location>
        <begin position="36"/>
        <end position="57"/>
    </location>
</feature>
<proteinExistence type="predicted"/>
<keyword evidence="1" id="KW-0812">Transmembrane</keyword>
<reference evidence="2 3" key="1">
    <citation type="submission" date="2020-09" db="EMBL/GenBank/DDBJ databases">
        <title>Investigation of environmental microbe.</title>
        <authorList>
            <person name="Ou Y."/>
            <person name="Kang Q."/>
        </authorList>
    </citation>
    <scope>NUCLEOTIDE SEQUENCE [LARGE SCALE GENOMIC DNA]</scope>
    <source>
        <strain evidence="2 3">KJZ-9</strain>
    </source>
</reference>
<keyword evidence="1" id="KW-1133">Transmembrane helix</keyword>
<name>A0A7H2BLY8_9MICC</name>
<evidence type="ECO:0000313" key="2">
    <source>
        <dbReference type="EMBL" id="QNV40684.1"/>
    </source>
</evidence>
<keyword evidence="1" id="KW-0472">Membrane</keyword>
<dbReference type="KEGG" id="rama:IDM48_04580"/>
<dbReference type="AlphaFoldDB" id="A0A7H2BLY8"/>
<accession>A0A7H2BLY8</accession>